<dbReference type="Gene3D" id="3.10.100.10">
    <property type="entry name" value="Mannose-Binding Protein A, subunit A"/>
    <property type="match status" value="1"/>
</dbReference>
<accession>A0A401PSK0</accession>
<feature type="disulfide bond" evidence="16">
    <location>
        <begin position="282"/>
        <end position="309"/>
    </location>
</feature>
<keyword evidence="21" id="KW-1185">Reference proteome</keyword>
<feature type="domain" description="Sushi" evidence="19">
    <location>
        <begin position="250"/>
        <end position="311"/>
    </location>
</feature>
<evidence type="ECO:0000313" key="21">
    <source>
        <dbReference type="Proteomes" id="UP000288216"/>
    </source>
</evidence>
<dbReference type="SMART" id="SM00034">
    <property type="entry name" value="CLECT"/>
    <property type="match status" value="1"/>
</dbReference>
<dbReference type="InterPro" id="IPR002396">
    <property type="entry name" value="Selectin_superfamily"/>
</dbReference>
<dbReference type="OrthoDB" id="406096at2759"/>
<comment type="subcellular location">
    <subcellularLocation>
        <location evidence="1">Cell membrane</location>
    </subcellularLocation>
    <subcellularLocation>
        <location evidence="2">Membrane</location>
        <topology evidence="2">Single-pass type I membrane protein</topology>
    </subcellularLocation>
</comment>
<comment type="caution">
    <text evidence="16">Lacks conserved residue(s) required for the propagation of feature annotation.</text>
</comment>
<dbReference type="InterPro" id="IPR016186">
    <property type="entry name" value="C-type_lectin-like/link_sf"/>
</dbReference>
<keyword evidence="4" id="KW-0245">EGF-like domain</keyword>
<dbReference type="CDD" id="cd00033">
    <property type="entry name" value="CCP"/>
    <property type="match status" value="2"/>
</dbReference>
<keyword evidence="11" id="KW-0130">Cell adhesion</keyword>
<evidence type="ECO:0000256" key="1">
    <source>
        <dbReference type="ARBA" id="ARBA00004236"/>
    </source>
</evidence>
<comment type="caution">
    <text evidence="20">The sequence shown here is derived from an EMBL/GenBank/DDBJ whole genome shotgun (WGS) entry which is preliminary data.</text>
</comment>
<evidence type="ECO:0008006" key="22">
    <source>
        <dbReference type="Google" id="ProtNLM"/>
    </source>
</evidence>
<dbReference type="PANTHER" id="PTHR19325">
    <property type="entry name" value="COMPLEMENT COMPONENT-RELATED SUSHI DOMAIN-CONTAINING"/>
    <property type="match status" value="1"/>
</dbReference>
<evidence type="ECO:0000256" key="7">
    <source>
        <dbReference type="ARBA" id="ARBA00022723"/>
    </source>
</evidence>
<feature type="disulfide bond" evidence="16">
    <location>
        <begin position="220"/>
        <end position="247"/>
    </location>
</feature>
<evidence type="ECO:0000259" key="19">
    <source>
        <dbReference type="PROSITE" id="PS50923"/>
    </source>
</evidence>
<dbReference type="Pfam" id="PF00084">
    <property type="entry name" value="Sushi"/>
    <property type="match status" value="2"/>
</dbReference>
<evidence type="ECO:0000256" key="3">
    <source>
        <dbReference type="ARBA" id="ARBA00022475"/>
    </source>
</evidence>
<keyword evidence="12 17" id="KW-1133">Transmembrane helix</keyword>
<keyword evidence="3" id="KW-1003">Cell membrane</keyword>
<dbReference type="GO" id="GO:0005886">
    <property type="term" value="C:plasma membrane"/>
    <property type="evidence" value="ECO:0007669"/>
    <property type="project" value="UniProtKB-SubCell"/>
</dbReference>
<dbReference type="PANTHER" id="PTHR19325:SF493">
    <property type="entry name" value="E-SELECTIN"/>
    <property type="match status" value="1"/>
</dbReference>
<dbReference type="GO" id="GO:0046872">
    <property type="term" value="F:metal ion binding"/>
    <property type="evidence" value="ECO:0007669"/>
    <property type="project" value="UniProtKB-KW"/>
</dbReference>
<name>A0A401PSK0_SCYTO</name>
<keyword evidence="9" id="KW-0677">Repeat</keyword>
<dbReference type="GO" id="GO:0007155">
    <property type="term" value="P:cell adhesion"/>
    <property type="evidence" value="ECO:0007669"/>
    <property type="project" value="UniProtKB-KW"/>
</dbReference>
<dbReference type="PRINTS" id="PR00343">
    <property type="entry name" value="SELECTIN"/>
</dbReference>
<dbReference type="AlphaFoldDB" id="A0A401PSK0"/>
<evidence type="ECO:0000256" key="10">
    <source>
        <dbReference type="ARBA" id="ARBA00022837"/>
    </source>
</evidence>
<dbReference type="Gene3D" id="2.10.70.10">
    <property type="entry name" value="Complement Module, domain 1"/>
    <property type="match status" value="2"/>
</dbReference>
<evidence type="ECO:0000256" key="8">
    <source>
        <dbReference type="ARBA" id="ARBA00022729"/>
    </source>
</evidence>
<keyword evidence="7" id="KW-0479">Metal-binding</keyword>
<dbReference type="InterPro" id="IPR001304">
    <property type="entry name" value="C-type_lectin-like"/>
</dbReference>
<keyword evidence="5 16" id="KW-0768">Sushi</keyword>
<keyword evidence="14 16" id="KW-1015">Disulfide bond</keyword>
<dbReference type="Pfam" id="PF00059">
    <property type="entry name" value="Lectin_C"/>
    <property type="match status" value="1"/>
</dbReference>
<sequence length="374" mass="42578">GVCVEIFARQKHCQIQKCVIHFWLLVLFYELAIWEGVHSWNYNFSPNDMTWPDARKYCQKSFTDMVAIQNSEENNYLNAMLPKNPSYYWIGIRRIHNVWTWVGTNKTLTREAENWAKGEPTDGSEDCVEIYIKRGNDTGMWNNDPCGKMKRAICYLVVTENVWRLLEVIRVDVLKDSTEQSVNLLNIMKCKVLKIPRNGTRNCSHPIGDFSYLSTCDFGCVEGFLLNGSVSLQCEGSGAWSSPIPDCEVMKCKVLKIPRNGTRNCSHPIGDFSYHSACDFGCVEGFLLNGSVSLQCEGSGAWSSPIPDCEGILQEQHKYTKLIFIAPGAACLISVPFVIWLIKHYRKKDIERYQSVKLCPETVSKCEDVTLNDF</sequence>
<dbReference type="InterPro" id="IPR018378">
    <property type="entry name" value="C-type_lectin_CS"/>
</dbReference>
<keyword evidence="13 17" id="KW-0472">Membrane</keyword>
<evidence type="ECO:0000256" key="17">
    <source>
        <dbReference type="SAM" id="Phobius"/>
    </source>
</evidence>
<dbReference type="InterPro" id="IPR016187">
    <property type="entry name" value="CTDL_fold"/>
</dbReference>
<dbReference type="SUPFAM" id="SSF56436">
    <property type="entry name" value="C-type lectin-like"/>
    <property type="match status" value="1"/>
</dbReference>
<keyword evidence="15" id="KW-0325">Glycoprotein</keyword>
<keyword evidence="10" id="KW-0106">Calcium</keyword>
<evidence type="ECO:0000256" key="13">
    <source>
        <dbReference type="ARBA" id="ARBA00023136"/>
    </source>
</evidence>
<evidence type="ECO:0000256" key="16">
    <source>
        <dbReference type="PROSITE-ProRule" id="PRU00302"/>
    </source>
</evidence>
<evidence type="ECO:0000256" key="2">
    <source>
        <dbReference type="ARBA" id="ARBA00004479"/>
    </source>
</evidence>
<dbReference type="SUPFAM" id="SSF57535">
    <property type="entry name" value="Complement control module/SCR domain"/>
    <property type="match status" value="2"/>
</dbReference>
<evidence type="ECO:0000313" key="20">
    <source>
        <dbReference type="EMBL" id="GCB76126.1"/>
    </source>
</evidence>
<dbReference type="FunFam" id="2.10.70.10:FF:000001">
    <property type="entry name" value="Selectin P"/>
    <property type="match status" value="2"/>
</dbReference>
<dbReference type="Proteomes" id="UP000288216">
    <property type="component" value="Unassembled WGS sequence"/>
</dbReference>
<proteinExistence type="predicted"/>
<keyword evidence="6 17" id="KW-0812">Transmembrane</keyword>
<evidence type="ECO:0000256" key="11">
    <source>
        <dbReference type="ARBA" id="ARBA00022889"/>
    </source>
</evidence>
<feature type="domain" description="C-type lectin" evidence="18">
    <location>
        <begin position="37"/>
        <end position="155"/>
    </location>
</feature>
<feature type="transmembrane region" description="Helical" evidence="17">
    <location>
        <begin position="322"/>
        <end position="342"/>
    </location>
</feature>
<evidence type="ECO:0000256" key="5">
    <source>
        <dbReference type="ARBA" id="ARBA00022659"/>
    </source>
</evidence>
<dbReference type="CDD" id="cd03592">
    <property type="entry name" value="CLECT_selectins_like"/>
    <property type="match status" value="1"/>
</dbReference>
<evidence type="ECO:0000259" key="18">
    <source>
        <dbReference type="PROSITE" id="PS50041"/>
    </source>
</evidence>
<evidence type="ECO:0000256" key="4">
    <source>
        <dbReference type="ARBA" id="ARBA00022536"/>
    </source>
</evidence>
<dbReference type="PROSITE" id="PS50923">
    <property type="entry name" value="SUSHI"/>
    <property type="match status" value="2"/>
</dbReference>
<dbReference type="InterPro" id="IPR035976">
    <property type="entry name" value="Sushi/SCR/CCP_sf"/>
</dbReference>
<dbReference type="PROSITE" id="PS00615">
    <property type="entry name" value="C_TYPE_LECTIN_1"/>
    <property type="match status" value="1"/>
</dbReference>
<gene>
    <name evidence="20" type="ORF">scyTo_0020439</name>
</gene>
<keyword evidence="8" id="KW-0732">Signal</keyword>
<dbReference type="InterPro" id="IPR000436">
    <property type="entry name" value="Sushi_SCR_CCP_dom"/>
</dbReference>
<dbReference type="STRING" id="75743.A0A401PSK0"/>
<reference evidence="20 21" key="1">
    <citation type="journal article" date="2018" name="Nat. Ecol. Evol.">
        <title>Shark genomes provide insights into elasmobranch evolution and the origin of vertebrates.</title>
        <authorList>
            <person name="Hara Y"/>
            <person name="Yamaguchi K"/>
            <person name="Onimaru K"/>
            <person name="Kadota M"/>
            <person name="Koyanagi M"/>
            <person name="Keeley SD"/>
            <person name="Tatsumi K"/>
            <person name="Tanaka K"/>
            <person name="Motone F"/>
            <person name="Kageyama Y"/>
            <person name="Nozu R"/>
            <person name="Adachi N"/>
            <person name="Nishimura O"/>
            <person name="Nakagawa R"/>
            <person name="Tanegashima C"/>
            <person name="Kiyatake I"/>
            <person name="Matsumoto R"/>
            <person name="Murakumo K"/>
            <person name="Nishida K"/>
            <person name="Terakita A"/>
            <person name="Kuratani S"/>
            <person name="Sato K"/>
            <person name="Hyodo S Kuraku.S."/>
        </authorList>
    </citation>
    <scope>NUCLEOTIDE SEQUENCE [LARGE SCALE GENOMIC DNA]</scope>
</reference>
<evidence type="ECO:0000256" key="14">
    <source>
        <dbReference type="ARBA" id="ARBA00023157"/>
    </source>
</evidence>
<evidence type="ECO:0000256" key="15">
    <source>
        <dbReference type="ARBA" id="ARBA00023180"/>
    </source>
</evidence>
<dbReference type="InterPro" id="IPR033991">
    <property type="entry name" value="Selectin_CTLD"/>
</dbReference>
<evidence type="ECO:0000256" key="6">
    <source>
        <dbReference type="ARBA" id="ARBA00022692"/>
    </source>
</evidence>
<protein>
    <recommendedName>
        <fullName evidence="22">L-selectin</fullName>
    </recommendedName>
</protein>
<organism evidence="20 21">
    <name type="scientific">Scyliorhinus torazame</name>
    <name type="common">Cloudy catshark</name>
    <name type="synonym">Catulus torazame</name>
    <dbReference type="NCBI Taxonomy" id="75743"/>
    <lineage>
        <taxon>Eukaryota</taxon>
        <taxon>Metazoa</taxon>
        <taxon>Chordata</taxon>
        <taxon>Craniata</taxon>
        <taxon>Vertebrata</taxon>
        <taxon>Chondrichthyes</taxon>
        <taxon>Elasmobranchii</taxon>
        <taxon>Galeomorphii</taxon>
        <taxon>Galeoidea</taxon>
        <taxon>Carcharhiniformes</taxon>
        <taxon>Scyliorhinidae</taxon>
        <taxon>Scyliorhinus</taxon>
    </lineage>
</organism>
<evidence type="ECO:0000256" key="12">
    <source>
        <dbReference type="ARBA" id="ARBA00022989"/>
    </source>
</evidence>
<feature type="non-terminal residue" evidence="20">
    <location>
        <position position="1"/>
    </location>
</feature>
<dbReference type="EMBL" id="BFAA01016505">
    <property type="protein sequence ID" value="GCB76126.1"/>
    <property type="molecule type" value="Genomic_DNA"/>
</dbReference>
<evidence type="ECO:0000256" key="9">
    <source>
        <dbReference type="ARBA" id="ARBA00022737"/>
    </source>
</evidence>
<dbReference type="InterPro" id="IPR050350">
    <property type="entry name" value="Compl-Cell_Adhes-Reg"/>
</dbReference>
<dbReference type="PROSITE" id="PS50041">
    <property type="entry name" value="C_TYPE_LECTIN_2"/>
    <property type="match status" value="1"/>
</dbReference>
<dbReference type="SMART" id="SM00032">
    <property type="entry name" value="CCP"/>
    <property type="match status" value="2"/>
</dbReference>
<feature type="domain" description="Sushi" evidence="19">
    <location>
        <begin position="188"/>
        <end position="249"/>
    </location>
</feature>